<evidence type="ECO:0000313" key="2">
    <source>
        <dbReference type="Proteomes" id="UP000834611"/>
    </source>
</evidence>
<dbReference type="NCBIfam" id="TIGR01634">
    <property type="entry name" value="tail_P2_I"/>
    <property type="match status" value="1"/>
</dbReference>
<dbReference type="RefSeq" id="WP_239407462.1">
    <property type="nucleotide sequence ID" value="NZ_CAHPRV010000044.1"/>
</dbReference>
<dbReference type="Proteomes" id="UP000834611">
    <property type="component" value="Unassembled WGS sequence"/>
</dbReference>
<name>A0A9N8D8S5_PRORE</name>
<gene>
    <name evidence="1" type="ORF">GHA_04016</name>
</gene>
<accession>A0A9N8D8S5</accession>
<comment type="caution">
    <text evidence="1">The sequence shown here is derived from an EMBL/GenBank/DDBJ whole genome shotgun (WGS) entry which is preliminary data.</text>
</comment>
<organism evidence="1 2">
    <name type="scientific">Providencia rettgeri</name>
    <dbReference type="NCBI Taxonomy" id="587"/>
    <lineage>
        <taxon>Bacteria</taxon>
        <taxon>Pseudomonadati</taxon>
        <taxon>Pseudomonadota</taxon>
        <taxon>Gammaproteobacteria</taxon>
        <taxon>Enterobacterales</taxon>
        <taxon>Morganellaceae</taxon>
        <taxon>Providencia</taxon>
    </lineage>
</organism>
<protein>
    <submittedName>
        <fullName evidence="1">Bacteriophage P2-related tail formation protein</fullName>
    </submittedName>
</protein>
<reference evidence="1" key="1">
    <citation type="submission" date="2020-05" db="EMBL/GenBank/DDBJ databases">
        <authorList>
            <person name="Delgado-Blas J."/>
        </authorList>
    </citation>
    <scope>NUCLEOTIDE SEQUENCE</scope>
    <source>
        <strain evidence="1">BB1453</strain>
    </source>
</reference>
<proteinExistence type="predicted"/>
<dbReference type="AlphaFoldDB" id="A0A9N8D8S5"/>
<dbReference type="InterPro" id="IPR006521">
    <property type="entry name" value="Tail_protein_I"/>
</dbReference>
<dbReference type="EMBL" id="CAHPSF010000015">
    <property type="protein sequence ID" value="CAB5714921.1"/>
    <property type="molecule type" value="Genomic_DNA"/>
</dbReference>
<dbReference type="Pfam" id="PF09684">
    <property type="entry name" value="Tail_P2_I"/>
    <property type="match status" value="1"/>
</dbReference>
<evidence type="ECO:0000313" key="1">
    <source>
        <dbReference type="EMBL" id="CAB5714921.1"/>
    </source>
</evidence>
<sequence length="231" mass="25557">MNSRLLPVGSSPLELAAAESLAQIERVPIPIRELWNPDKCPVHLLPYLAWAFSVDRWDKNWPESVKRNAIKAAMFIHKHKGTIGALRRAVAPIGTLINVDEWFEGGSEVGTFKLDIALRDTGIDEETHIELTNIINDTKPVSRKLTNITLHLETESVINVGAFVEDGSLTTIYPYSPECIYLDAIQSMAVSLFGGDILSIYPPPPPEIIVTTHSYSAVALYHADVMEISNV</sequence>